<reference evidence="7 8" key="1">
    <citation type="submission" date="2019-02" db="EMBL/GenBank/DDBJ databases">
        <title>Genomic Encyclopedia of Type Strains, Phase IV (KMG-IV): sequencing the most valuable type-strain genomes for metagenomic binning, comparative biology and taxonomic classification.</title>
        <authorList>
            <person name="Goeker M."/>
        </authorList>
    </citation>
    <scope>NUCLEOTIDE SEQUENCE [LARGE SCALE GENOMIC DNA]</scope>
    <source>
        <strain evidence="7 8">DSM 18116</strain>
    </source>
</reference>
<dbReference type="GO" id="GO:0003677">
    <property type="term" value="F:DNA binding"/>
    <property type="evidence" value="ECO:0007669"/>
    <property type="project" value="InterPro"/>
</dbReference>
<dbReference type="CDD" id="cd06171">
    <property type="entry name" value="Sigma70_r4"/>
    <property type="match status" value="1"/>
</dbReference>
<dbReference type="SUPFAM" id="SSF88659">
    <property type="entry name" value="Sigma3 and sigma4 domains of RNA polymerase sigma factors"/>
    <property type="match status" value="1"/>
</dbReference>
<dbReference type="InterPro" id="IPR039425">
    <property type="entry name" value="RNA_pol_sigma-70-like"/>
</dbReference>
<evidence type="ECO:0000313" key="7">
    <source>
        <dbReference type="EMBL" id="RZS72590.1"/>
    </source>
</evidence>
<name>A0A4Q7MZF7_9BACT</name>
<dbReference type="InterPro" id="IPR013325">
    <property type="entry name" value="RNA_pol_sigma_r2"/>
</dbReference>
<feature type="domain" description="RNA polymerase sigma-70 region 2" evidence="5">
    <location>
        <begin position="26"/>
        <end position="91"/>
    </location>
</feature>
<proteinExistence type="inferred from homology"/>
<dbReference type="RefSeq" id="WP_130542988.1">
    <property type="nucleotide sequence ID" value="NZ_CP042431.1"/>
</dbReference>
<dbReference type="GO" id="GO:0006352">
    <property type="term" value="P:DNA-templated transcription initiation"/>
    <property type="evidence" value="ECO:0007669"/>
    <property type="project" value="InterPro"/>
</dbReference>
<dbReference type="Pfam" id="PF04542">
    <property type="entry name" value="Sigma70_r2"/>
    <property type="match status" value="1"/>
</dbReference>
<dbReference type="InterPro" id="IPR036388">
    <property type="entry name" value="WH-like_DNA-bd_sf"/>
</dbReference>
<sequence>MSNIEIDYDTILKFRNGDEPAFTAIYNHFYNNIFSFCKYLLPTIEDARDMTAQIFILLWEKKEALDSYKHLRAFLFLNARNKCYNFLRNQKNRTAIDKEISDFSNAEQMSILFSEIESELITSIREEVEKLPEYYRKILQLSYFQGYNNQEIADMLQISEKTVRNAKSIALKTVRMVFLNRNMKIGFPLASVFFFN</sequence>
<dbReference type="InterPro" id="IPR013249">
    <property type="entry name" value="RNA_pol_sigma70_r4_t2"/>
</dbReference>
<dbReference type="PANTHER" id="PTHR43133">
    <property type="entry name" value="RNA POLYMERASE ECF-TYPE SIGMA FACTO"/>
    <property type="match status" value="1"/>
</dbReference>
<dbReference type="EMBL" id="SGXA01000002">
    <property type="protein sequence ID" value="RZS72590.1"/>
    <property type="molecule type" value="Genomic_DNA"/>
</dbReference>
<dbReference type="Gene3D" id="1.10.1740.10">
    <property type="match status" value="1"/>
</dbReference>
<dbReference type="Gene3D" id="1.10.10.10">
    <property type="entry name" value="Winged helix-like DNA-binding domain superfamily/Winged helix DNA-binding domain"/>
    <property type="match status" value="1"/>
</dbReference>
<keyword evidence="8" id="KW-1185">Reference proteome</keyword>
<keyword evidence="4" id="KW-0804">Transcription</keyword>
<dbReference type="SUPFAM" id="SSF88946">
    <property type="entry name" value="Sigma2 domain of RNA polymerase sigma factors"/>
    <property type="match status" value="1"/>
</dbReference>
<evidence type="ECO:0000259" key="5">
    <source>
        <dbReference type="Pfam" id="PF04542"/>
    </source>
</evidence>
<dbReference type="Pfam" id="PF08281">
    <property type="entry name" value="Sigma70_r4_2"/>
    <property type="match status" value="1"/>
</dbReference>
<dbReference type="PANTHER" id="PTHR43133:SF46">
    <property type="entry name" value="RNA POLYMERASE SIGMA-70 FACTOR ECF SUBFAMILY"/>
    <property type="match status" value="1"/>
</dbReference>
<comment type="similarity">
    <text evidence="1">Belongs to the sigma-70 factor family. ECF subfamily.</text>
</comment>
<keyword evidence="3" id="KW-0731">Sigma factor</keyword>
<dbReference type="GO" id="GO:0016987">
    <property type="term" value="F:sigma factor activity"/>
    <property type="evidence" value="ECO:0007669"/>
    <property type="project" value="UniProtKB-KW"/>
</dbReference>
<feature type="domain" description="RNA polymerase sigma factor 70 region 4 type 2" evidence="6">
    <location>
        <begin position="123"/>
        <end position="172"/>
    </location>
</feature>
<evidence type="ECO:0000256" key="3">
    <source>
        <dbReference type="ARBA" id="ARBA00023082"/>
    </source>
</evidence>
<evidence type="ECO:0000256" key="1">
    <source>
        <dbReference type="ARBA" id="ARBA00010641"/>
    </source>
</evidence>
<organism evidence="7 8">
    <name type="scientific">Pseudobacter ginsenosidimutans</name>
    <dbReference type="NCBI Taxonomy" id="661488"/>
    <lineage>
        <taxon>Bacteria</taxon>
        <taxon>Pseudomonadati</taxon>
        <taxon>Bacteroidota</taxon>
        <taxon>Chitinophagia</taxon>
        <taxon>Chitinophagales</taxon>
        <taxon>Chitinophagaceae</taxon>
        <taxon>Pseudobacter</taxon>
    </lineage>
</organism>
<gene>
    <name evidence="7" type="ORF">EV199_4511</name>
</gene>
<dbReference type="InterPro" id="IPR013324">
    <property type="entry name" value="RNA_pol_sigma_r3/r4-like"/>
</dbReference>
<comment type="caution">
    <text evidence="7">The sequence shown here is derived from an EMBL/GenBank/DDBJ whole genome shotgun (WGS) entry which is preliminary data.</text>
</comment>
<evidence type="ECO:0000256" key="4">
    <source>
        <dbReference type="ARBA" id="ARBA00023163"/>
    </source>
</evidence>
<dbReference type="InterPro" id="IPR007627">
    <property type="entry name" value="RNA_pol_sigma70_r2"/>
</dbReference>
<keyword evidence="2" id="KW-0805">Transcription regulation</keyword>
<dbReference type="NCBIfam" id="TIGR02937">
    <property type="entry name" value="sigma70-ECF"/>
    <property type="match status" value="1"/>
</dbReference>
<protein>
    <submittedName>
        <fullName evidence="7">RNA polymerase sigma-70 factor (ECF subfamily)</fullName>
    </submittedName>
</protein>
<dbReference type="InterPro" id="IPR014284">
    <property type="entry name" value="RNA_pol_sigma-70_dom"/>
</dbReference>
<evidence type="ECO:0000256" key="2">
    <source>
        <dbReference type="ARBA" id="ARBA00023015"/>
    </source>
</evidence>
<accession>A0A4Q7MZF7</accession>
<dbReference type="OrthoDB" id="659948at2"/>
<evidence type="ECO:0000313" key="8">
    <source>
        <dbReference type="Proteomes" id="UP000293874"/>
    </source>
</evidence>
<evidence type="ECO:0000259" key="6">
    <source>
        <dbReference type="Pfam" id="PF08281"/>
    </source>
</evidence>
<dbReference type="AlphaFoldDB" id="A0A4Q7MZF7"/>
<dbReference type="Proteomes" id="UP000293874">
    <property type="component" value="Unassembled WGS sequence"/>
</dbReference>